<organism evidence="1 2">
    <name type="scientific">Agrotis ipsilon multiple nucleopolyhedrovirus</name>
    <dbReference type="NCBI Taxonomy" id="208013"/>
    <lineage>
        <taxon>Viruses</taxon>
        <taxon>Viruses incertae sedis</taxon>
        <taxon>Naldaviricetes</taxon>
        <taxon>Lefavirales</taxon>
        <taxon>Baculoviridae</taxon>
        <taxon>Alphabaculovirus</taxon>
        <taxon>Alphabaculovirus agipsilonis</taxon>
    </lineage>
</organism>
<dbReference type="SUPFAM" id="SSF116846">
    <property type="entry name" value="MIT domain"/>
    <property type="match status" value="1"/>
</dbReference>
<dbReference type="InterPro" id="IPR036181">
    <property type="entry name" value="MIT_dom_sf"/>
</dbReference>
<dbReference type="OrthoDB" id="26244at10239"/>
<proteinExistence type="predicted"/>
<dbReference type="Proteomes" id="UP000204251">
    <property type="component" value="Segment"/>
</dbReference>
<reference evidence="1 2" key="1">
    <citation type="submission" date="2008-06" db="EMBL/GenBank/DDBJ databases">
        <title>Complete nucleotide sequence analysis of the Agrotis ipsilon multiple nucleopolyhedrovirus.</title>
        <authorList>
            <person name="Harrison R.L."/>
        </authorList>
    </citation>
    <scope>NUCLEOTIDE SEQUENCE [LARGE SCALE GENOMIC DNA]</scope>
    <source>
        <strain evidence="1 2">Illinois</strain>
    </source>
</reference>
<accession>B6D5V8</accession>
<evidence type="ECO:0000313" key="2">
    <source>
        <dbReference type="Proteomes" id="UP000204251"/>
    </source>
</evidence>
<dbReference type="EMBL" id="EU839994">
    <property type="protein sequence ID" value="ACI28746.1"/>
    <property type="molecule type" value="Genomic_DNA"/>
</dbReference>
<dbReference type="RefSeq" id="YP_002268074.1">
    <property type="nucleotide sequence ID" value="NC_011345.1"/>
</dbReference>
<sequence>MNKVTEALELAMQFERLQCYKKAISCLNLAIHFLTLTKSKRLNATILQLCDAKILECVQRRRLLQQLNDKIVLKKYVLLETNTVTFQ</sequence>
<dbReference type="KEGG" id="vg:6965813"/>
<keyword evidence="2" id="KW-1185">Reference proteome</keyword>
<name>B6D5V8_9ABAC</name>
<protein>
    <submittedName>
        <fullName evidence="1">Uncharacterized protein</fullName>
    </submittedName>
</protein>
<evidence type="ECO:0000313" key="1">
    <source>
        <dbReference type="EMBL" id="ACI28746.1"/>
    </source>
</evidence>
<dbReference type="GeneID" id="6965813"/>